<evidence type="ECO:0000256" key="4">
    <source>
        <dbReference type="SAM" id="MobiDB-lite"/>
    </source>
</evidence>
<evidence type="ECO:0000256" key="2">
    <source>
        <dbReference type="ARBA" id="ARBA00022803"/>
    </source>
</evidence>
<keyword evidence="1" id="KW-0677">Repeat</keyword>
<dbReference type="PROSITE" id="PS50005">
    <property type="entry name" value="TPR"/>
    <property type="match status" value="1"/>
</dbReference>
<feature type="repeat" description="TPR" evidence="3">
    <location>
        <begin position="203"/>
        <end position="236"/>
    </location>
</feature>
<dbReference type="Pfam" id="PF13181">
    <property type="entry name" value="TPR_8"/>
    <property type="match status" value="1"/>
</dbReference>
<dbReference type="SUPFAM" id="SSF48452">
    <property type="entry name" value="TPR-like"/>
    <property type="match status" value="3"/>
</dbReference>
<evidence type="ECO:0000256" key="1">
    <source>
        <dbReference type="ARBA" id="ARBA00022737"/>
    </source>
</evidence>
<dbReference type="EMBL" id="MDYQ01000153">
    <property type="protein sequence ID" value="PRP80327.1"/>
    <property type="molecule type" value="Genomic_DNA"/>
</dbReference>
<gene>
    <name evidence="6" type="ORF">PROFUN_12079</name>
    <name evidence="5" type="ORF">PROFUN_15468</name>
</gene>
<proteinExistence type="predicted"/>
<dbReference type="InterPro" id="IPR050498">
    <property type="entry name" value="Ycf3"/>
</dbReference>
<comment type="caution">
    <text evidence="5">The sequence shown here is derived from an EMBL/GenBank/DDBJ whole genome shotgun (WGS) entry which is preliminary data.</text>
</comment>
<dbReference type="InterPro" id="IPR011990">
    <property type="entry name" value="TPR-like_helical_dom_sf"/>
</dbReference>
<protein>
    <submittedName>
        <fullName evidence="5">TPR repeat-containing protein</fullName>
    </submittedName>
</protein>
<dbReference type="InParanoid" id="A0A2P6MW83"/>
<organism evidence="5 7">
    <name type="scientific">Planoprotostelium fungivorum</name>
    <dbReference type="NCBI Taxonomy" id="1890364"/>
    <lineage>
        <taxon>Eukaryota</taxon>
        <taxon>Amoebozoa</taxon>
        <taxon>Evosea</taxon>
        <taxon>Variosea</taxon>
        <taxon>Cavosteliida</taxon>
        <taxon>Cavosteliaceae</taxon>
        <taxon>Planoprotostelium</taxon>
    </lineage>
</organism>
<dbReference type="OrthoDB" id="245563at2759"/>
<dbReference type="SMART" id="SM00028">
    <property type="entry name" value="TPR"/>
    <property type="match status" value="7"/>
</dbReference>
<name>A0A2P6MW83_9EUKA</name>
<keyword evidence="7" id="KW-1185">Reference proteome</keyword>
<dbReference type="Gene3D" id="1.25.40.10">
    <property type="entry name" value="Tetratricopeptide repeat domain"/>
    <property type="match status" value="3"/>
</dbReference>
<dbReference type="InterPro" id="IPR019734">
    <property type="entry name" value="TPR_rpt"/>
</dbReference>
<feature type="compositionally biased region" description="Basic and acidic residues" evidence="4">
    <location>
        <begin position="656"/>
        <end position="685"/>
    </location>
</feature>
<evidence type="ECO:0000313" key="6">
    <source>
        <dbReference type="EMBL" id="PRP80327.1"/>
    </source>
</evidence>
<evidence type="ECO:0000256" key="3">
    <source>
        <dbReference type="PROSITE-ProRule" id="PRU00339"/>
    </source>
</evidence>
<dbReference type="Proteomes" id="UP000241769">
    <property type="component" value="Unassembled WGS sequence"/>
</dbReference>
<sequence>MLRRALFSRPVVHTAFRKHLQTARRFHTVIQPLHLSQVCQTRLNRGCIVKNISISYSTQSNDDEFEPLEEIIKASDNLKRAKLSFQEGDLEDAIRCVSKEIEQNPHYDVYVLRAQFCEDLYLHLESSRKEAEIEESDLAEQEVAQRKKLRDTILNDLDELLTFNEYREQILVRKARILYNTFHDPQASMKVLKEAEEMSPDSHTVLMSMGQWYSQEKKPEEAWKYYKKALGVTNKDDHQGIYIRMAMAFINAEKYKDALSVVNLPFVKREDLPYYKFKISIFNRWEETKKPMKREEMREWRETLDSAINALGATLDEKMDRASQSRRDEQYDQMSRFYQERSYCNTLLDLHEEAVRDADKIIEYEPQRIDEGLSHKARALFSMGKQKEAMQILDKAISLADGTDRVYHHLALRARLRNEMKNFAESTGDCKRVIDGGATAVPKSLYNQMKTMRAENLIELSRYDEAEDAINALIHERGENSWELFCLRAIVYHDLQKARECVRDFERAMNIAPRRVEDRYPQVYGMMGSTLRVETEGKDDEQTKAKAEYYLKKAIERDASNTEWWIQMALLHLSDHRYEKSIEDCGHILAIDNKCADAFYIRACARGNKKQFEGALKDIDETLFLDPKFEGATEIKKKLLEDRRLSYSEAGIPVDAEGKPSQKWVEDAKKKKALGRQDRPQIDGK</sequence>
<evidence type="ECO:0000313" key="7">
    <source>
        <dbReference type="Proteomes" id="UP000241769"/>
    </source>
</evidence>
<dbReference type="PANTHER" id="PTHR44858">
    <property type="entry name" value="TETRATRICOPEPTIDE REPEAT PROTEIN 6"/>
    <property type="match status" value="1"/>
</dbReference>
<feature type="region of interest" description="Disordered" evidence="4">
    <location>
        <begin position="651"/>
        <end position="685"/>
    </location>
</feature>
<dbReference type="EMBL" id="MDYQ01000356">
    <property type="protein sequence ID" value="PRP75906.1"/>
    <property type="molecule type" value="Genomic_DNA"/>
</dbReference>
<reference evidence="5 7" key="1">
    <citation type="journal article" date="2018" name="Genome Biol. Evol.">
        <title>Multiple Roots of Fruiting Body Formation in Amoebozoa.</title>
        <authorList>
            <person name="Hillmann F."/>
            <person name="Forbes G."/>
            <person name="Novohradska S."/>
            <person name="Ferling I."/>
            <person name="Riege K."/>
            <person name="Groth M."/>
            <person name="Westermann M."/>
            <person name="Marz M."/>
            <person name="Spaller T."/>
            <person name="Winckler T."/>
            <person name="Schaap P."/>
            <person name="Glockner G."/>
        </authorList>
    </citation>
    <scope>NUCLEOTIDE SEQUENCE [LARGE SCALE GENOMIC DNA]</scope>
    <source>
        <strain evidence="5 7">Jena</strain>
    </source>
</reference>
<keyword evidence="2 3" id="KW-0802">TPR repeat</keyword>
<dbReference type="PANTHER" id="PTHR44858:SF1">
    <property type="entry name" value="UDP-N-ACETYLGLUCOSAMINE--PEPTIDE N-ACETYLGLUCOSAMINYLTRANSFERASE SPINDLY-RELATED"/>
    <property type="match status" value="1"/>
</dbReference>
<accession>A0A2P6MW83</accession>
<evidence type="ECO:0000313" key="5">
    <source>
        <dbReference type="EMBL" id="PRP75906.1"/>
    </source>
</evidence>
<dbReference type="AlphaFoldDB" id="A0A2P6MW83"/>